<evidence type="ECO:0000313" key="1">
    <source>
        <dbReference type="EMBL" id="GAA2068861.1"/>
    </source>
</evidence>
<keyword evidence="2" id="KW-1185">Reference proteome</keyword>
<dbReference type="Pfam" id="PF13376">
    <property type="entry name" value="OmdA"/>
    <property type="match status" value="1"/>
</dbReference>
<gene>
    <name evidence="1" type="ORF">GCM10009821_01020</name>
</gene>
<organism evidence="1 2">
    <name type="scientific">Aeromicrobium halocynthiae</name>
    <dbReference type="NCBI Taxonomy" id="560557"/>
    <lineage>
        <taxon>Bacteria</taxon>
        <taxon>Bacillati</taxon>
        <taxon>Actinomycetota</taxon>
        <taxon>Actinomycetes</taxon>
        <taxon>Propionibacteriales</taxon>
        <taxon>Nocardioidaceae</taxon>
        <taxon>Aeromicrobium</taxon>
    </lineage>
</organism>
<dbReference type="RefSeq" id="WP_344323025.1">
    <property type="nucleotide sequence ID" value="NZ_BAAAPY010000001.1"/>
</dbReference>
<comment type="caution">
    <text evidence="1">The sequence shown here is derived from an EMBL/GenBank/DDBJ whole genome shotgun (WGS) entry which is preliminary data.</text>
</comment>
<reference evidence="2" key="1">
    <citation type="journal article" date="2019" name="Int. J. Syst. Evol. Microbiol.">
        <title>The Global Catalogue of Microorganisms (GCM) 10K type strain sequencing project: providing services to taxonomists for standard genome sequencing and annotation.</title>
        <authorList>
            <consortium name="The Broad Institute Genomics Platform"/>
            <consortium name="The Broad Institute Genome Sequencing Center for Infectious Disease"/>
            <person name="Wu L."/>
            <person name="Ma J."/>
        </authorList>
    </citation>
    <scope>NUCLEOTIDE SEQUENCE [LARGE SCALE GENOMIC DNA]</scope>
    <source>
        <strain evidence="2">JCM 15749</strain>
    </source>
</reference>
<sequence>MTRSRERVEPPSRSQWGRWLAEHHASSPGVWLRIDARNAPGDDALSYDNTVRELLCWGWVDGQARRDGEASLVWCCPRRPGSGWAATNKARVAELTEQGRMQGPGLVAVEVARANGSWTVLDGPEAGLEPEELTTALDAVPRARRFWDELPPSARKHALSQIAFAKREATRRSRIEAVVRRCAAHERPDR</sequence>
<evidence type="ECO:0000313" key="2">
    <source>
        <dbReference type="Proteomes" id="UP001501480"/>
    </source>
</evidence>
<dbReference type="Proteomes" id="UP001501480">
    <property type="component" value="Unassembled WGS sequence"/>
</dbReference>
<proteinExistence type="predicted"/>
<protein>
    <submittedName>
        <fullName evidence="1">YdeI/OmpD-associated family protein</fullName>
    </submittedName>
</protein>
<name>A0ABP5H9P0_9ACTN</name>
<accession>A0ABP5H9P0</accession>
<dbReference type="EMBL" id="BAAAPY010000001">
    <property type="protein sequence ID" value="GAA2068861.1"/>
    <property type="molecule type" value="Genomic_DNA"/>
</dbReference>